<comment type="caution">
    <text evidence="1">The sequence shown here is derived from an EMBL/GenBank/DDBJ whole genome shotgun (WGS) entry which is preliminary data.</text>
</comment>
<dbReference type="RefSeq" id="WP_135251704.1">
    <property type="nucleotide sequence ID" value="NZ_SMLK01000012.1"/>
</dbReference>
<dbReference type="EMBL" id="SMLK01000012">
    <property type="protein sequence ID" value="TFY96364.1"/>
    <property type="molecule type" value="Genomic_DNA"/>
</dbReference>
<keyword evidence="2" id="KW-1185">Reference proteome</keyword>
<gene>
    <name evidence="1" type="ORF">EZ216_20735</name>
</gene>
<accession>A0A4Z0BE17</accession>
<reference evidence="1 2" key="1">
    <citation type="submission" date="2019-03" db="EMBL/GenBank/DDBJ databases">
        <title>Ramlibacter sp. 18x22-1, whole genome shotgun sequence.</title>
        <authorList>
            <person name="Zhang X."/>
            <person name="Feng G."/>
            <person name="Zhu H."/>
        </authorList>
    </citation>
    <scope>NUCLEOTIDE SEQUENCE [LARGE SCALE GENOMIC DNA]</scope>
    <source>
        <strain evidence="1 2">18x22-1</strain>
    </source>
</reference>
<dbReference type="AlphaFoldDB" id="A0A4Z0BE17"/>
<organism evidence="1 2">
    <name type="scientific">Ramlibacter humi</name>
    <dbReference type="NCBI Taxonomy" id="2530451"/>
    <lineage>
        <taxon>Bacteria</taxon>
        <taxon>Pseudomonadati</taxon>
        <taxon>Pseudomonadota</taxon>
        <taxon>Betaproteobacteria</taxon>
        <taxon>Burkholderiales</taxon>
        <taxon>Comamonadaceae</taxon>
        <taxon>Ramlibacter</taxon>
    </lineage>
</organism>
<proteinExistence type="predicted"/>
<sequence length="161" mass="17705">MLLSAVVALAAVVVGVTGWDTRKESLAVQDKLAKLKERHAAEVRKPQPVEPLAALAPFGSHLDDLDSLFQLVARHHLTGATATYSKEQLREARIVLRRVELPLDGSYADVKAFAADVLRKSRNAYISAFRVDPPAAQSASPRFVLQLTYVYRDMEAGDPVR</sequence>
<protein>
    <submittedName>
        <fullName evidence="1">Uncharacterized protein</fullName>
    </submittedName>
</protein>
<evidence type="ECO:0000313" key="1">
    <source>
        <dbReference type="EMBL" id="TFY96364.1"/>
    </source>
</evidence>
<dbReference type="Proteomes" id="UP000297839">
    <property type="component" value="Unassembled WGS sequence"/>
</dbReference>
<evidence type="ECO:0000313" key="2">
    <source>
        <dbReference type="Proteomes" id="UP000297839"/>
    </source>
</evidence>
<name>A0A4Z0BE17_9BURK</name>
<dbReference type="OrthoDB" id="9096701at2"/>